<dbReference type="Proteomes" id="UP001060215">
    <property type="component" value="Chromosome 4"/>
</dbReference>
<gene>
    <name evidence="1" type="ORF">LOK49_LG05G00492</name>
</gene>
<protein>
    <submittedName>
        <fullName evidence="1">Protein TRM32</fullName>
    </submittedName>
</protein>
<comment type="caution">
    <text evidence="1">The sequence shown here is derived from an EMBL/GenBank/DDBJ whole genome shotgun (WGS) entry which is preliminary data.</text>
</comment>
<accession>A0ACC0HQZ9</accession>
<organism evidence="1 2">
    <name type="scientific">Camellia lanceoleosa</name>
    <dbReference type="NCBI Taxonomy" id="1840588"/>
    <lineage>
        <taxon>Eukaryota</taxon>
        <taxon>Viridiplantae</taxon>
        <taxon>Streptophyta</taxon>
        <taxon>Embryophyta</taxon>
        <taxon>Tracheophyta</taxon>
        <taxon>Spermatophyta</taxon>
        <taxon>Magnoliopsida</taxon>
        <taxon>eudicotyledons</taxon>
        <taxon>Gunneridae</taxon>
        <taxon>Pentapetalae</taxon>
        <taxon>asterids</taxon>
        <taxon>Ericales</taxon>
        <taxon>Theaceae</taxon>
        <taxon>Camellia</taxon>
    </lineage>
</organism>
<reference evidence="1 2" key="1">
    <citation type="journal article" date="2022" name="Plant J.">
        <title>Chromosome-level genome of Camellia lanceoleosa provides a valuable resource for understanding genome evolution and self-incompatibility.</title>
        <authorList>
            <person name="Gong W."/>
            <person name="Xiao S."/>
            <person name="Wang L."/>
            <person name="Liao Z."/>
            <person name="Chang Y."/>
            <person name="Mo W."/>
            <person name="Hu G."/>
            <person name="Li W."/>
            <person name="Zhao G."/>
            <person name="Zhu H."/>
            <person name="Hu X."/>
            <person name="Ji K."/>
            <person name="Xiang X."/>
            <person name="Song Q."/>
            <person name="Yuan D."/>
            <person name="Jin S."/>
            <person name="Zhang L."/>
        </authorList>
    </citation>
    <scope>NUCLEOTIDE SEQUENCE [LARGE SCALE GENOMIC DNA]</scope>
    <source>
        <strain evidence="1">SQ_2022a</strain>
    </source>
</reference>
<name>A0ACC0HQZ9_9ERIC</name>
<keyword evidence="2" id="KW-1185">Reference proteome</keyword>
<sequence length="887" mass="99840">MGKNQDTGISIPNNHPGCMWGILHVLHHHRWQQVKKKMLLHKRLGGPRHTIGNNINATNAGEMQKKDDDEMQKNADAETNNSLIQEKATEATPVTKSSVKSRIKALISEEMSKRKGRHRRSSSYPTRLLLTRTDSIHHLVAASDSNPLAEGASKDASPVIVHQDNENSSLPSTLKDIEEPITSDKKCELCAAMLTMNYMGHGWDGEHGKQPVDNDTLLQDMLNKAKQDLLTYKLTNAKESNIDVSFHESKQFLDVFDLFHMNKELFLKVLQDPNSPLAHYFHGQLAFKSKIGFTKSKSFPLPGSSGRSGSRPIKLKQKQETEVGSQVQQLAELESTKDAGESSMPILSESKIDGVPKPNVASPELLDSSSTGSSTSVLKSRQDNRMVMKRFMNLKQKIKRAIKESRKERHRITMDAVLHKIPYGRKVSKDVRDDIPDFMGKCNCERNGKGRPQDMRRTSSFNESMDRYRQLYEASFNTEAKHHISERLKLRTEETPSPSGSPKTLGRILSLPNLRSYYYLQHEDSPDVNSNVNTVSSRFDHWKTSDLPAVSENETLLDASVEIDSENNSVDGELNHVAKDDVGSRSFMNEEANSEVDFTSDDLGSLETTENDAQHENGIQDTIRPVSKLEEPCPDSVQDSSPEDMASPTTLSLSEDSASKPRSLFSDESESLDYLANQIQEAGMDSPVAVKSILVNLNTTQSSIDQLNNELLRVLVNTKDTAKFNYVKYVLELSGFTRDELLGMWHSPDQPMDPSMFEEVEGWLLAEPDCPENEEIGNSNQLLLFDLVNEVLLEIYERSFTYCPKLLSLTSHIRPVPMGHQVLEVVWMNISGYLSWKPEADPSLDDTISRDLAKGDRWMNLQFEAECVGLELEDMIFDDLLDELVWT</sequence>
<evidence type="ECO:0000313" key="1">
    <source>
        <dbReference type="EMBL" id="KAI8015133.1"/>
    </source>
</evidence>
<proteinExistence type="predicted"/>
<dbReference type="EMBL" id="CM045761">
    <property type="protein sequence ID" value="KAI8015133.1"/>
    <property type="molecule type" value="Genomic_DNA"/>
</dbReference>
<evidence type="ECO:0000313" key="2">
    <source>
        <dbReference type="Proteomes" id="UP001060215"/>
    </source>
</evidence>